<gene>
    <name evidence="1" type="ORF">RHIMIDRAFT_283749</name>
</gene>
<dbReference type="AlphaFoldDB" id="A0A2G4SUB7"/>
<dbReference type="RefSeq" id="XP_023465694.1">
    <property type="nucleotide sequence ID" value="XM_023613148.1"/>
</dbReference>
<dbReference type="EMBL" id="KZ303850">
    <property type="protein sequence ID" value="PHZ11986.1"/>
    <property type="molecule type" value="Genomic_DNA"/>
</dbReference>
<accession>A0A2G4SUB7</accession>
<reference evidence="1 2" key="1">
    <citation type="journal article" date="2016" name="Proc. Natl. Acad. Sci. U.S.A.">
        <title>Lipid metabolic changes in an early divergent fungus govern the establishment of a mutualistic symbiosis with endobacteria.</title>
        <authorList>
            <person name="Lastovetsky O.A."/>
            <person name="Gaspar M.L."/>
            <person name="Mondo S.J."/>
            <person name="LaButti K.M."/>
            <person name="Sandor L."/>
            <person name="Grigoriev I.V."/>
            <person name="Henry S.A."/>
            <person name="Pawlowska T.E."/>
        </authorList>
    </citation>
    <scope>NUCLEOTIDE SEQUENCE [LARGE SCALE GENOMIC DNA]</scope>
    <source>
        <strain evidence="1 2">ATCC 52813</strain>
    </source>
</reference>
<evidence type="ECO:0000313" key="1">
    <source>
        <dbReference type="EMBL" id="PHZ11986.1"/>
    </source>
</evidence>
<sequence>MKEFIVNHYDGKGLIRERGDWKRRLKAVTTNMGFKTVRFNENAWQAIHEALIILQIFHRI</sequence>
<proteinExistence type="predicted"/>
<keyword evidence="2" id="KW-1185">Reference proteome</keyword>
<name>A0A2G4SUB7_RHIZD</name>
<protein>
    <submittedName>
        <fullName evidence="1">Uncharacterized protein</fullName>
    </submittedName>
</protein>
<dbReference type="GeneID" id="35444137"/>
<dbReference type="Proteomes" id="UP000242254">
    <property type="component" value="Unassembled WGS sequence"/>
</dbReference>
<evidence type="ECO:0000313" key="2">
    <source>
        <dbReference type="Proteomes" id="UP000242254"/>
    </source>
</evidence>
<organism evidence="1 2">
    <name type="scientific">Rhizopus microsporus ATCC 52813</name>
    <dbReference type="NCBI Taxonomy" id="1340429"/>
    <lineage>
        <taxon>Eukaryota</taxon>
        <taxon>Fungi</taxon>
        <taxon>Fungi incertae sedis</taxon>
        <taxon>Mucoromycota</taxon>
        <taxon>Mucoromycotina</taxon>
        <taxon>Mucoromycetes</taxon>
        <taxon>Mucorales</taxon>
        <taxon>Mucorineae</taxon>
        <taxon>Rhizopodaceae</taxon>
        <taxon>Rhizopus</taxon>
    </lineage>
</organism>